<dbReference type="PANTHER" id="PTHR23308">
    <property type="entry name" value="NUCLEAR INHIBITOR OF PROTEIN PHOSPHATASE-1"/>
    <property type="match status" value="1"/>
</dbReference>
<dbReference type="Proteomes" id="UP000658514">
    <property type="component" value="Unassembled WGS sequence"/>
</dbReference>
<gene>
    <name evidence="3" type="ORF">H6G24_10230</name>
</gene>
<name>A0ABR8A9Y8_9CYAN</name>
<dbReference type="InterPro" id="IPR008984">
    <property type="entry name" value="SMAD_FHA_dom_sf"/>
</dbReference>
<proteinExistence type="predicted"/>
<comment type="caution">
    <text evidence="3">The sequence shown here is derived from an EMBL/GenBank/DDBJ whole genome shotgun (WGS) entry which is preliminary data.</text>
</comment>
<feature type="domain" description="FHA" evidence="2">
    <location>
        <begin position="165"/>
        <end position="224"/>
    </location>
</feature>
<dbReference type="InterPro" id="IPR050923">
    <property type="entry name" value="Cell_Proc_Reg/RNA_Proc"/>
</dbReference>
<reference evidence="3 4" key="1">
    <citation type="journal article" date="2020" name="ISME J.">
        <title>Comparative genomics reveals insights into cyanobacterial evolution and habitat adaptation.</title>
        <authorList>
            <person name="Chen M.Y."/>
            <person name="Teng W.K."/>
            <person name="Zhao L."/>
            <person name="Hu C.X."/>
            <person name="Zhou Y.K."/>
            <person name="Han B.P."/>
            <person name="Song L.R."/>
            <person name="Shu W.S."/>
        </authorList>
    </citation>
    <scope>NUCLEOTIDE SEQUENCE [LARGE SCALE GENOMIC DNA]</scope>
    <source>
        <strain evidence="3 4">FACHB-288</strain>
    </source>
</reference>
<evidence type="ECO:0000256" key="1">
    <source>
        <dbReference type="SAM" id="MobiDB-lite"/>
    </source>
</evidence>
<feature type="region of interest" description="Disordered" evidence="1">
    <location>
        <begin position="38"/>
        <end position="118"/>
    </location>
</feature>
<keyword evidence="4" id="KW-1185">Reference proteome</keyword>
<feature type="compositionally biased region" description="Polar residues" evidence="1">
    <location>
        <begin position="38"/>
        <end position="47"/>
    </location>
</feature>
<evidence type="ECO:0000259" key="2">
    <source>
        <dbReference type="PROSITE" id="PS50006"/>
    </source>
</evidence>
<dbReference type="InterPro" id="IPR000253">
    <property type="entry name" value="FHA_dom"/>
</dbReference>
<sequence length="253" mass="28147">MPANRCPNPSCEYFNRALPNNAKVCPWCSTPLGNVISPTPTKQVSPQPTSPQAHPQQPIPPQPHPPQPHPPQPHPQQQIPQQPIPQQPIPQQPIPQQPIPPQPSSIPGVNQPTYQPPADYATEYQQRGNPYIPPVQPGYPPPPRLPVLKLIHTTGREFIWSGEAGFIGRRSQSMTVPPEIDLTGIPNEGIVSRRHARVNWDWSLNAYMIVDMSTNGIYLNNTPLNPGVPYRLLNGDSVQFGQDNLVRFTAYIM</sequence>
<evidence type="ECO:0000313" key="4">
    <source>
        <dbReference type="Proteomes" id="UP000658514"/>
    </source>
</evidence>
<accession>A0ABR8A9Y8</accession>
<dbReference type="SUPFAM" id="SSF49879">
    <property type="entry name" value="SMAD/FHA domain"/>
    <property type="match status" value="1"/>
</dbReference>
<protein>
    <submittedName>
        <fullName evidence="3">FHA domain-containing protein</fullName>
    </submittedName>
</protein>
<dbReference type="PROSITE" id="PS50006">
    <property type="entry name" value="FHA_DOMAIN"/>
    <property type="match status" value="1"/>
</dbReference>
<dbReference type="Pfam" id="PF00498">
    <property type="entry name" value="FHA"/>
    <property type="match status" value="1"/>
</dbReference>
<evidence type="ECO:0000313" key="3">
    <source>
        <dbReference type="EMBL" id="MBD2195866.1"/>
    </source>
</evidence>
<feature type="compositionally biased region" description="Pro residues" evidence="1">
    <location>
        <begin position="57"/>
        <end position="74"/>
    </location>
</feature>
<dbReference type="Gene3D" id="2.60.200.20">
    <property type="match status" value="1"/>
</dbReference>
<dbReference type="EMBL" id="JACJQH010000013">
    <property type="protein sequence ID" value="MBD2195866.1"/>
    <property type="molecule type" value="Genomic_DNA"/>
</dbReference>
<organism evidence="3 4">
    <name type="scientific">Calothrix parietina FACHB-288</name>
    <dbReference type="NCBI Taxonomy" id="2692896"/>
    <lineage>
        <taxon>Bacteria</taxon>
        <taxon>Bacillati</taxon>
        <taxon>Cyanobacteriota</taxon>
        <taxon>Cyanophyceae</taxon>
        <taxon>Nostocales</taxon>
        <taxon>Calotrichaceae</taxon>
        <taxon>Calothrix</taxon>
    </lineage>
</organism>
<feature type="compositionally biased region" description="Pro residues" evidence="1">
    <location>
        <begin position="82"/>
        <end position="104"/>
    </location>
</feature>
<dbReference type="RefSeq" id="WP_190545357.1">
    <property type="nucleotide sequence ID" value="NZ_CAWPNO010000035.1"/>
</dbReference>